<dbReference type="Proteomes" id="UP000233398">
    <property type="component" value="Unassembled WGS sequence"/>
</dbReference>
<comment type="caution">
    <text evidence="1">The sequence shown here is derived from an EMBL/GenBank/DDBJ whole genome shotgun (WGS) entry which is preliminary data.</text>
</comment>
<accession>A0A2N0VH37</accession>
<dbReference type="OrthoDB" id="1523473at2"/>
<dbReference type="AlphaFoldDB" id="A0A2N0VH37"/>
<gene>
    <name evidence="1" type="ORF">CWD77_07990</name>
</gene>
<sequence length="390" mass="41479">MGRAMLIIVAGVLISLGITQTSVFGGLNNLAGHSANYAEATQAQNIAYMGSEIAIRAMLDDPDWRNGQRTFNVDGGQASVGVEETGTDDQIRLVSVGRFNGETQRLSLLLDESENSLVPRINSALGLYMDNASDYSFGISGGGNNKGQIIDGRDASGQCEDLPGVMASDSDVYKDGSDLDDESDNINGDSKFGYDPDMDFNDVVTLIEALHSGTSGVDYTNLQNKVDQDDFGDVNPETGIPDPGVFVVDNTTAKISGNTVGSGILIVRSSGNVDVEVEADLQTAGTPEFHGLVIFENAFALSSSGAVEIFGSVLVGKSNENAPKFDIQFNGKAKLQYDCRAQQYADMAASRTARRVFQQLSVYQTSVNPSSNSNSEEDDSLLEDVINGLL</sequence>
<evidence type="ECO:0008006" key="3">
    <source>
        <dbReference type="Google" id="ProtNLM"/>
    </source>
</evidence>
<proteinExistence type="predicted"/>
<dbReference type="EMBL" id="PISP01000002">
    <property type="protein sequence ID" value="PKD43501.1"/>
    <property type="molecule type" value="Genomic_DNA"/>
</dbReference>
<reference evidence="1 2" key="1">
    <citation type="submission" date="2017-11" db="EMBL/GenBank/DDBJ databases">
        <title>Rhodohalobacter 15182 sp. nov., isolated from a salt lake.</title>
        <authorList>
            <person name="Han S."/>
        </authorList>
    </citation>
    <scope>NUCLEOTIDE SEQUENCE [LARGE SCALE GENOMIC DNA]</scope>
    <source>
        <strain evidence="1 2">15182</strain>
    </source>
</reference>
<evidence type="ECO:0000313" key="1">
    <source>
        <dbReference type="EMBL" id="PKD43501.1"/>
    </source>
</evidence>
<organism evidence="1 2">
    <name type="scientific">Rhodohalobacter barkolensis</name>
    <dbReference type="NCBI Taxonomy" id="2053187"/>
    <lineage>
        <taxon>Bacteria</taxon>
        <taxon>Pseudomonadati</taxon>
        <taxon>Balneolota</taxon>
        <taxon>Balneolia</taxon>
        <taxon>Balneolales</taxon>
        <taxon>Balneolaceae</taxon>
        <taxon>Rhodohalobacter</taxon>
    </lineage>
</organism>
<keyword evidence="2" id="KW-1185">Reference proteome</keyword>
<protein>
    <recommendedName>
        <fullName evidence="3">Type 4 fimbrial biogenesis protein PilX N-terminal domain-containing protein</fullName>
    </recommendedName>
</protein>
<evidence type="ECO:0000313" key="2">
    <source>
        <dbReference type="Proteomes" id="UP000233398"/>
    </source>
</evidence>
<name>A0A2N0VH37_9BACT</name>
<dbReference type="RefSeq" id="WP_101073042.1">
    <property type="nucleotide sequence ID" value="NZ_PISP01000002.1"/>
</dbReference>